<dbReference type="SUPFAM" id="SSF55347">
    <property type="entry name" value="Glyceraldehyde-3-phosphate dehydrogenase-like, C-terminal domain"/>
    <property type="match status" value="1"/>
</dbReference>
<dbReference type="Gene3D" id="3.30.360.10">
    <property type="entry name" value="Dihydrodipicolinate Reductase, domain 2"/>
    <property type="match status" value="1"/>
</dbReference>
<gene>
    <name evidence="4" type="ORF">UFOPK1413_00277</name>
</gene>
<organism evidence="4">
    <name type="scientific">freshwater metagenome</name>
    <dbReference type="NCBI Taxonomy" id="449393"/>
    <lineage>
        <taxon>unclassified sequences</taxon>
        <taxon>metagenomes</taxon>
        <taxon>ecological metagenomes</taxon>
    </lineage>
</organism>
<dbReference type="PANTHER" id="PTHR42840">
    <property type="entry name" value="NAD(P)-BINDING ROSSMANN-FOLD SUPERFAMILY PROTEIN-RELATED"/>
    <property type="match status" value="1"/>
</dbReference>
<dbReference type="Gene3D" id="3.40.50.720">
    <property type="entry name" value="NAD(P)-binding Rossmann-like Domain"/>
    <property type="match status" value="1"/>
</dbReference>
<proteinExistence type="predicted"/>
<dbReference type="AlphaFoldDB" id="A0A6J6B2E6"/>
<accession>A0A6J6B2E6</accession>
<evidence type="ECO:0000259" key="2">
    <source>
        <dbReference type="Pfam" id="PF01408"/>
    </source>
</evidence>
<dbReference type="GO" id="GO:0016491">
    <property type="term" value="F:oxidoreductase activity"/>
    <property type="evidence" value="ECO:0007669"/>
    <property type="project" value="UniProtKB-KW"/>
</dbReference>
<evidence type="ECO:0000313" key="4">
    <source>
        <dbReference type="EMBL" id="CAB4533222.1"/>
    </source>
</evidence>
<evidence type="ECO:0000256" key="1">
    <source>
        <dbReference type="ARBA" id="ARBA00023002"/>
    </source>
</evidence>
<dbReference type="InterPro" id="IPR036291">
    <property type="entry name" value="NAD(P)-bd_dom_sf"/>
</dbReference>
<dbReference type="EMBL" id="CAEZSG010000026">
    <property type="protein sequence ID" value="CAB4533222.1"/>
    <property type="molecule type" value="Genomic_DNA"/>
</dbReference>
<reference evidence="4" key="1">
    <citation type="submission" date="2020-05" db="EMBL/GenBank/DDBJ databases">
        <authorList>
            <person name="Chiriac C."/>
            <person name="Salcher M."/>
            <person name="Ghai R."/>
            <person name="Kavagutti S V."/>
        </authorList>
    </citation>
    <scope>NUCLEOTIDE SEQUENCE</scope>
</reference>
<feature type="domain" description="Gfo/Idh/MocA-like oxidoreductase N-terminal" evidence="2">
    <location>
        <begin position="1"/>
        <end position="117"/>
    </location>
</feature>
<protein>
    <submittedName>
        <fullName evidence="4">Unannotated protein</fullName>
    </submittedName>
</protein>
<dbReference type="Pfam" id="PF01408">
    <property type="entry name" value="GFO_IDH_MocA"/>
    <property type="match status" value="1"/>
</dbReference>
<feature type="domain" description="GFO/IDH/MocA-like oxidoreductase" evidence="3">
    <location>
        <begin position="126"/>
        <end position="245"/>
    </location>
</feature>
<dbReference type="InterPro" id="IPR055170">
    <property type="entry name" value="GFO_IDH_MocA-like_dom"/>
</dbReference>
<sequence length="330" mass="35120">MKVLVVGAGRMGSIRIEDLVADPRVGQVVITNRSDERAQTVAAQFGVTVVPWESMADTDADAAVVAVGTDAHDVVLDAVLPRGIPVLCEKPIALTLAATQSAIDTATAHGSSLQIGFQRRFDDAIRSVHDTIESGRIGTMYSLTMTAHDHTPSAREFIAGSGGIFRDMLVHDFDLVRWLTGSEVETVFATKGVLAHQDYADFDDADVCSVIAVTTSGVQVVITGTRHNALGQDVRLEAFGSQDSVSAGLNPRTPLRTAEGDLPLNADPYRGFVDRFREAFRNETHSFVSFAGGEIANPCPPESAVESLRIAIACEQSVATGSAVRLVDVT</sequence>
<name>A0A6J6B2E6_9ZZZZ</name>
<keyword evidence="1" id="KW-0560">Oxidoreductase</keyword>
<dbReference type="SUPFAM" id="SSF51735">
    <property type="entry name" value="NAD(P)-binding Rossmann-fold domains"/>
    <property type="match status" value="1"/>
</dbReference>
<dbReference type="Pfam" id="PF22725">
    <property type="entry name" value="GFO_IDH_MocA_C3"/>
    <property type="match status" value="1"/>
</dbReference>
<dbReference type="PANTHER" id="PTHR42840:SF3">
    <property type="entry name" value="BINDING ROSSMANN FOLD OXIDOREDUCTASE, PUTATIVE (AFU_ORTHOLOGUE AFUA_2G10240)-RELATED"/>
    <property type="match status" value="1"/>
</dbReference>
<dbReference type="InterPro" id="IPR000683">
    <property type="entry name" value="Gfo/Idh/MocA-like_OxRdtase_N"/>
</dbReference>
<dbReference type="GO" id="GO:0000166">
    <property type="term" value="F:nucleotide binding"/>
    <property type="evidence" value="ECO:0007669"/>
    <property type="project" value="InterPro"/>
</dbReference>
<evidence type="ECO:0000259" key="3">
    <source>
        <dbReference type="Pfam" id="PF22725"/>
    </source>
</evidence>